<sequence>MWWLDPGKEVLNVLFNRVLAPYVENLDLNQVNCGIGQGVNTVVVILGQY</sequence>
<accession>A0ACB8TVT8</accession>
<comment type="caution">
    <text evidence="1">The sequence shown here is derived from an EMBL/GenBank/DDBJ whole genome shotgun (WGS) entry which is preliminary data.</text>
</comment>
<evidence type="ECO:0000313" key="2">
    <source>
        <dbReference type="Proteomes" id="UP001055072"/>
    </source>
</evidence>
<evidence type="ECO:0000313" key="1">
    <source>
        <dbReference type="EMBL" id="KAI0086147.1"/>
    </source>
</evidence>
<protein>
    <submittedName>
        <fullName evidence="1">Uncharacterized protein</fullName>
    </submittedName>
</protein>
<reference evidence="1" key="1">
    <citation type="journal article" date="2021" name="Environ. Microbiol.">
        <title>Gene family expansions and transcriptome signatures uncover fungal adaptations to wood decay.</title>
        <authorList>
            <person name="Hage H."/>
            <person name="Miyauchi S."/>
            <person name="Viragh M."/>
            <person name="Drula E."/>
            <person name="Min B."/>
            <person name="Chaduli D."/>
            <person name="Navarro D."/>
            <person name="Favel A."/>
            <person name="Norest M."/>
            <person name="Lesage-Meessen L."/>
            <person name="Balint B."/>
            <person name="Merenyi Z."/>
            <person name="de Eugenio L."/>
            <person name="Morin E."/>
            <person name="Martinez A.T."/>
            <person name="Baldrian P."/>
            <person name="Stursova M."/>
            <person name="Martinez M.J."/>
            <person name="Novotny C."/>
            <person name="Magnuson J.K."/>
            <person name="Spatafora J.W."/>
            <person name="Maurice S."/>
            <person name="Pangilinan J."/>
            <person name="Andreopoulos W."/>
            <person name="LaButti K."/>
            <person name="Hundley H."/>
            <person name="Na H."/>
            <person name="Kuo A."/>
            <person name="Barry K."/>
            <person name="Lipzen A."/>
            <person name="Henrissat B."/>
            <person name="Riley R."/>
            <person name="Ahrendt S."/>
            <person name="Nagy L.G."/>
            <person name="Grigoriev I.V."/>
            <person name="Martin F."/>
            <person name="Rosso M.N."/>
        </authorList>
    </citation>
    <scope>NUCLEOTIDE SEQUENCE</scope>
    <source>
        <strain evidence="1">CBS 384.51</strain>
    </source>
</reference>
<name>A0ACB8TVT8_9APHY</name>
<dbReference type="Proteomes" id="UP001055072">
    <property type="component" value="Unassembled WGS sequence"/>
</dbReference>
<dbReference type="EMBL" id="MU274925">
    <property type="protein sequence ID" value="KAI0086147.1"/>
    <property type="molecule type" value="Genomic_DNA"/>
</dbReference>
<organism evidence="1 2">
    <name type="scientific">Irpex rosettiformis</name>
    <dbReference type="NCBI Taxonomy" id="378272"/>
    <lineage>
        <taxon>Eukaryota</taxon>
        <taxon>Fungi</taxon>
        <taxon>Dikarya</taxon>
        <taxon>Basidiomycota</taxon>
        <taxon>Agaricomycotina</taxon>
        <taxon>Agaricomycetes</taxon>
        <taxon>Polyporales</taxon>
        <taxon>Irpicaceae</taxon>
        <taxon>Irpex</taxon>
    </lineage>
</organism>
<gene>
    <name evidence="1" type="ORF">BDY19DRAFT_895268</name>
</gene>
<proteinExistence type="predicted"/>
<keyword evidence="2" id="KW-1185">Reference proteome</keyword>